<dbReference type="InterPro" id="IPR002138">
    <property type="entry name" value="Pept_C14_p10"/>
</dbReference>
<feature type="domain" description="Caspase family p20" evidence="9">
    <location>
        <begin position="78"/>
        <end position="201"/>
    </location>
</feature>
<dbReference type="CDD" id="cd00032">
    <property type="entry name" value="CASc"/>
    <property type="match status" value="1"/>
</dbReference>
<reference evidence="11" key="1">
    <citation type="submission" date="2018-01" db="EMBL/GenBank/DDBJ databases">
        <authorList>
            <person name="Alioto T."/>
            <person name="Alioto T."/>
        </authorList>
    </citation>
    <scope>NUCLEOTIDE SEQUENCE [LARGE SCALE GENOMIC DNA]</scope>
</reference>
<dbReference type="GO" id="GO:0016322">
    <property type="term" value="P:neuron remodeling"/>
    <property type="evidence" value="ECO:0007669"/>
    <property type="project" value="UniProtKB-ARBA"/>
</dbReference>
<dbReference type="GO" id="GO:0045476">
    <property type="term" value="P:nurse cell apoptotic process"/>
    <property type="evidence" value="ECO:0007669"/>
    <property type="project" value="UniProtKB-ARBA"/>
</dbReference>
<dbReference type="OMA" id="WHYFTAT"/>
<keyword evidence="4" id="KW-0378">Hydrolase</keyword>
<dbReference type="OrthoDB" id="6116485at2759"/>
<dbReference type="Gene3D" id="3.40.50.1460">
    <property type="match status" value="1"/>
</dbReference>
<dbReference type="EMBL" id="OUUW01000001">
    <property type="protein sequence ID" value="SPP73005.1"/>
    <property type="molecule type" value="Genomic_DNA"/>
</dbReference>
<comment type="similarity">
    <text evidence="1 7">Belongs to the peptidase C14A family.</text>
</comment>
<dbReference type="PANTHER" id="PTHR48169:SF7">
    <property type="entry name" value="CASPASE 10"/>
    <property type="match status" value="1"/>
</dbReference>
<evidence type="ECO:0000256" key="1">
    <source>
        <dbReference type="ARBA" id="ARBA00010134"/>
    </source>
</evidence>
<evidence type="ECO:0000259" key="8">
    <source>
        <dbReference type="PROSITE" id="PS50207"/>
    </source>
</evidence>
<evidence type="ECO:0000259" key="9">
    <source>
        <dbReference type="PROSITE" id="PS50208"/>
    </source>
</evidence>
<name>A0A3B0IYM6_DROGU</name>
<dbReference type="GO" id="GO:0043067">
    <property type="term" value="P:regulation of programmed cell death"/>
    <property type="evidence" value="ECO:0007669"/>
    <property type="project" value="UniProtKB-ARBA"/>
</dbReference>
<keyword evidence="2" id="KW-0645">Protease</keyword>
<accession>A0A3B0IYM6</accession>
<dbReference type="Proteomes" id="UP000268350">
    <property type="component" value="Unassembled WGS sequence"/>
</dbReference>
<evidence type="ECO:0000256" key="3">
    <source>
        <dbReference type="ARBA" id="ARBA00022703"/>
    </source>
</evidence>
<organism evidence="10 11">
    <name type="scientific">Drosophila guanche</name>
    <name type="common">Fruit fly</name>
    <dbReference type="NCBI Taxonomy" id="7266"/>
    <lineage>
        <taxon>Eukaryota</taxon>
        <taxon>Metazoa</taxon>
        <taxon>Ecdysozoa</taxon>
        <taxon>Arthropoda</taxon>
        <taxon>Hexapoda</taxon>
        <taxon>Insecta</taxon>
        <taxon>Pterygota</taxon>
        <taxon>Neoptera</taxon>
        <taxon>Endopterygota</taxon>
        <taxon>Diptera</taxon>
        <taxon>Brachycera</taxon>
        <taxon>Muscomorpha</taxon>
        <taxon>Ephydroidea</taxon>
        <taxon>Drosophilidae</taxon>
        <taxon>Drosophila</taxon>
        <taxon>Sophophora</taxon>
    </lineage>
</organism>
<dbReference type="Pfam" id="PF00656">
    <property type="entry name" value="Peptidase_C14"/>
    <property type="match status" value="1"/>
</dbReference>
<dbReference type="GO" id="GO:0005737">
    <property type="term" value="C:cytoplasm"/>
    <property type="evidence" value="ECO:0007669"/>
    <property type="project" value="UniProtKB-ARBA"/>
</dbReference>
<dbReference type="GO" id="GO:0045751">
    <property type="term" value="P:negative regulation of Toll signaling pathway"/>
    <property type="evidence" value="ECO:0007669"/>
    <property type="project" value="UniProtKB-ARBA"/>
</dbReference>
<evidence type="ECO:0000256" key="7">
    <source>
        <dbReference type="RuleBase" id="RU003971"/>
    </source>
</evidence>
<evidence type="ECO:0000256" key="2">
    <source>
        <dbReference type="ARBA" id="ARBA00022670"/>
    </source>
</evidence>
<dbReference type="GO" id="GO:1990525">
    <property type="term" value="F:BIR domain binding"/>
    <property type="evidence" value="ECO:0007669"/>
    <property type="project" value="UniProtKB-ARBA"/>
</dbReference>
<dbReference type="InterPro" id="IPR011600">
    <property type="entry name" value="Pept_C14_caspase"/>
</dbReference>
<dbReference type="InterPro" id="IPR029030">
    <property type="entry name" value="Caspase-like_dom_sf"/>
</dbReference>
<gene>
    <name evidence="10" type="ORF">DGUA_6G000407</name>
</gene>
<dbReference type="PROSITE" id="PS01122">
    <property type="entry name" value="CASPASE_CYS"/>
    <property type="match status" value="1"/>
</dbReference>
<evidence type="ECO:0000256" key="6">
    <source>
        <dbReference type="ARBA" id="ARBA00023145"/>
    </source>
</evidence>
<dbReference type="PROSITE" id="PS01121">
    <property type="entry name" value="CASPASE_HIS"/>
    <property type="match status" value="1"/>
</dbReference>
<dbReference type="SMART" id="SM00115">
    <property type="entry name" value="CASc"/>
    <property type="match status" value="1"/>
</dbReference>
<dbReference type="InterPro" id="IPR016129">
    <property type="entry name" value="Caspase_his_AS"/>
</dbReference>
<dbReference type="InterPro" id="IPR033139">
    <property type="entry name" value="Caspase_cys_AS"/>
</dbReference>
<evidence type="ECO:0000256" key="5">
    <source>
        <dbReference type="ARBA" id="ARBA00022807"/>
    </source>
</evidence>
<keyword evidence="11" id="KW-1185">Reference proteome</keyword>
<keyword evidence="3" id="KW-0053">Apoptosis</keyword>
<dbReference type="PROSITE" id="PS50207">
    <property type="entry name" value="CASPASE_P10"/>
    <property type="match status" value="1"/>
</dbReference>
<dbReference type="InterPro" id="IPR001309">
    <property type="entry name" value="Pept_C14_p20"/>
</dbReference>
<dbReference type="FunFam" id="3.40.50.1460:FF:000001">
    <property type="entry name" value="Caspase-3 preproprotein"/>
    <property type="match status" value="1"/>
</dbReference>
<dbReference type="PROSITE" id="PS50208">
    <property type="entry name" value="CASPASE_P20"/>
    <property type="match status" value="1"/>
</dbReference>
<dbReference type="SUPFAM" id="SSF52129">
    <property type="entry name" value="Caspase-like"/>
    <property type="match status" value="1"/>
</dbReference>
<evidence type="ECO:0000313" key="11">
    <source>
        <dbReference type="Proteomes" id="UP000268350"/>
    </source>
</evidence>
<dbReference type="GO" id="GO:0051604">
    <property type="term" value="P:protein maturation"/>
    <property type="evidence" value="ECO:0007669"/>
    <property type="project" value="UniProtKB-ARBA"/>
</dbReference>
<evidence type="ECO:0000256" key="4">
    <source>
        <dbReference type="ARBA" id="ARBA00022801"/>
    </source>
</evidence>
<keyword evidence="6" id="KW-0865">Zymogen</keyword>
<dbReference type="PRINTS" id="PR00376">
    <property type="entry name" value="IL1BCENZYME"/>
</dbReference>
<sequence>MTDECITRNFIVLGSNGTGAGNRSSMGDSTDAKGCEGKVGGGGGGALAAASLPAAAINSKARMPVERYASEYNMNHKHRGQAMIFNHEFFEIPTLRARAGTNVDAEELRKSFKRLGFDVSVYKDCKWQSIRDQIQKIASLDHTDNDCLAIAILSHGEHGCIYANDVQYKLDQIWHYFTAQMCPTLAGKPKLFFIQACQGDRLDGGVMLEKSDTETDGDSSVGYKIPVHADFLFSYSTIPGYFSWRNINNGSWYMQSLIKELNSNAKKYDLLTLLTFVSQHVAISFESNVPANPMMDQQKQIPCFTSMLTRILRFNDKPNGNKAG</sequence>
<proteinExistence type="inferred from homology"/>
<dbReference type="AlphaFoldDB" id="A0A3B0IYM6"/>
<dbReference type="InterPro" id="IPR015917">
    <property type="entry name" value="Pept_C14A"/>
</dbReference>
<evidence type="ECO:0000313" key="10">
    <source>
        <dbReference type="EMBL" id="SPP73005.1"/>
    </source>
</evidence>
<dbReference type="PANTHER" id="PTHR48169">
    <property type="entry name" value="DED DOMAIN-CONTAINING PROTEIN"/>
    <property type="match status" value="1"/>
</dbReference>
<dbReference type="STRING" id="7266.A0A3B0IYM6"/>
<dbReference type="GO" id="GO:0004197">
    <property type="term" value="F:cysteine-type endopeptidase activity"/>
    <property type="evidence" value="ECO:0007669"/>
    <property type="project" value="InterPro"/>
</dbReference>
<feature type="domain" description="Caspase family p10" evidence="8">
    <location>
        <begin position="221"/>
        <end position="316"/>
    </location>
</feature>
<keyword evidence="5" id="KW-0788">Thiol protease</keyword>
<dbReference type="GO" id="GO:0006508">
    <property type="term" value="P:proteolysis"/>
    <property type="evidence" value="ECO:0007669"/>
    <property type="project" value="UniProtKB-KW"/>
</dbReference>
<protein>
    <submittedName>
        <fullName evidence="10">Blast:Caspase-1</fullName>
    </submittedName>
</protein>